<protein>
    <recommendedName>
        <fullName evidence="2">SWIM-type domain-containing protein</fullName>
    </recommendedName>
</protein>
<accession>A0A344LHE1</accession>
<sequence>MTRPDLRALTPAALVTLANRGLVKRAVKELDAGIVPTLDLAEDGTLTGRFADGSEAVLPAGAGFDGARCSCGAVGTCRHRVGLVVAYQRRHPAAELVVTSPGAITDDELAAAFGNRALTAARRVHSAGYSARIRRPTPADPVAEVELSACTVRFLVPGELGYVHTEASEAKREQTIVLAVWAFRAADESAPEMPEVQLDVGGTGTRSTSGLESTLEVADRLLLEGAADAGPVLLASLDRVRADLEAAQLRWPSEAVAELAAQLGFHRSRSAHYRARRFAELLAELHARHRAALSGASPRSRVLGTDEPGETPLRRVRLTSLGCRISGVPGERVAEVYFADARTASVLVLRRTWPVGDGEKRTGHDLASQRVNGTSLLGLAGSNVVSESAYRSASRVLRLASARVAQTTTTPVGDSWARLPSPLVVRDYRAFAAEIAALPPRLIRPRVAAELVRVLRVAEVRRVTYHPGDQRLDAEVTDDLGTPARVSAHYSEYRPGALDALAAALSAGPRYLSGAVQHAHNSLLIDPIAVLTAEGLTHPDLAPDDHPVSLPLAPAPTPDALTSALDLLAQAAHQGLLHTHDADAFTQAAAALNAAGYPAAATALTPFADALTTRTDLTQTWLTAQLRLLLTSPPS</sequence>
<keyword evidence="4" id="KW-1185">Reference proteome</keyword>
<organism evidence="3 4">
    <name type="scientific">Amycolatopsis albispora</name>
    <dbReference type="NCBI Taxonomy" id="1804986"/>
    <lineage>
        <taxon>Bacteria</taxon>
        <taxon>Bacillati</taxon>
        <taxon>Actinomycetota</taxon>
        <taxon>Actinomycetes</taxon>
        <taxon>Pseudonocardiales</taxon>
        <taxon>Pseudonocardiaceae</taxon>
        <taxon>Amycolatopsis</taxon>
    </lineage>
</organism>
<dbReference type="Proteomes" id="UP000250434">
    <property type="component" value="Chromosome"/>
</dbReference>
<keyword evidence="1" id="KW-0862">Zinc</keyword>
<dbReference type="PROSITE" id="PS50966">
    <property type="entry name" value="ZF_SWIM"/>
    <property type="match status" value="1"/>
</dbReference>
<dbReference type="AlphaFoldDB" id="A0A344LHE1"/>
<evidence type="ECO:0000313" key="3">
    <source>
        <dbReference type="EMBL" id="AXB47465.1"/>
    </source>
</evidence>
<dbReference type="KEGG" id="aab:A4R43_37575"/>
<dbReference type="RefSeq" id="WP_113696522.1">
    <property type="nucleotide sequence ID" value="NZ_CP015163.1"/>
</dbReference>
<feature type="domain" description="SWIM-type" evidence="2">
    <location>
        <begin position="54"/>
        <end position="88"/>
    </location>
</feature>
<proteinExistence type="predicted"/>
<reference evidence="3 4" key="1">
    <citation type="submission" date="2016-04" db="EMBL/GenBank/DDBJ databases">
        <title>Complete genome sequence and analysis of deep-sea sediment isolate, Amycolatopsis sp. WP1.</title>
        <authorList>
            <person name="Wang H."/>
            <person name="Chen S."/>
            <person name="Wu Q."/>
        </authorList>
    </citation>
    <scope>NUCLEOTIDE SEQUENCE [LARGE SCALE GENOMIC DNA]</scope>
    <source>
        <strain evidence="3 4">WP1</strain>
    </source>
</reference>
<keyword evidence="1" id="KW-0479">Metal-binding</keyword>
<evidence type="ECO:0000313" key="4">
    <source>
        <dbReference type="Proteomes" id="UP000250434"/>
    </source>
</evidence>
<evidence type="ECO:0000256" key="1">
    <source>
        <dbReference type="PROSITE-ProRule" id="PRU00325"/>
    </source>
</evidence>
<evidence type="ECO:0000259" key="2">
    <source>
        <dbReference type="PROSITE" id="PS50966"/>
    </source>
</evidence>
<dbReference type="GO" id="GO:0008270">
    <property type="term" value="F:zinc ion binding"/>
    <property type="evidence" value="ECO:0007669"/>
    <property type="project" value="UniProtKB-KW"/>
</dbReference>
<dbReference type="OrthoDB" id="242553at2"/>
<name>A0A344LHE1_9PSEU</name>
<keyword evidence="1" id="KW-0863">Zinc-finger</keyword>
<gene>
    <name evidence="3" type="ORF">A4R43_37575</name>
</gene>
<dbReference type="EMBL" id="CP015163">
    <property type="protein sequence ID" value="AXB47465.1"/>
    <property type="molecule type" value="Genomic_DNA"/>
</dbReference>
<dbReference type="InterPro" id="IPR007527">
    <property type="entry name" value="Znf_SWIM"/>
</dbReference>